<dbReference type="EMBL" id="FOQY01000024">
    <property type="protein sequence ID" value="SFK39494.1"/>
    <property type="molecule type" value="Genomic_DNA"/>
</dbReference>
<dbReference type="GO" id="GO:0006707">
    <property type="term" value="P:cholesterol catabolic process"/>
    <property type="evidence" value="ECO:0007669"/>
    <property type="project" value="TreeGrafter"/>
</dbReference>
<comment type="similarity">
    <text evidence="1">Belongs to the cytochrome P450 family.</text>
</comment>
<dbReference type="PRINTS" id="PR00359">
    <property type="entry name" value="BP450"/>
</dbReference>
<sequence>MNTTTDDLADLAFWTQPSQVRLAAFARLRELPEPRFFAERRVPLLRSGTGFHALVRHADVVEASRRPTIFSSEPSVSSPQPPGWVRHVFGEAMVDMDDPRHARLRRIVARAFTPRMLAKAEEDLRRTATEIVDDVLARRPRDFVAAVAARLPITVICDMMGIPGDLRSEVHRHVDTSTEYSGVRSDVLRALRMGVRNASALMSLQRLVIRLGRRRRDEPSDDLISALVHANVDGERLTARELGSFFTLLLVAGNETTRNAIAHGLHLLSVHPGQRELLLSDYDRLIPTAVEEIVRHATPIMQFRRTVTEDCDLNGHAFRRGDRVALLYVSANRDGSVFTDPDAFDITRSPNPHVGFGGPGPHFCLGAHLARREITVIFRELFTRLPGIRAVGEPEQPPSNFDNGVRRLRFDF</sequence>
<dbReference type="GO" id="GO:0005506">
    <property type="term" value="F:iron ion binding"/>
    <property type="evidence" value="ECO:0007669"/>
    <property type="project" value="InterPro"/>
</dbReference>
<keyword evidence="4" id="KW-0560">Oxidoreductase</keyword>
<evidence type="ECO:0000256" key="4">
    <source>
        <dbReference type="ARBA" id="ARBA00023002"/>
    </source>
</evidence>
<keyword evidence="8" id="KW-1185">Reference proteome</keyword>
<keyword evidence="3" id="KW-0479">Metal-binding</keyword>
<keyword evidence="2" id="KW-0349">Heme</keyword>
<evidence type="ECO:0000313" key="7">
    <source>
        <dbReference type="EMBL" id="SFK39494.1"/>
    </source>
</evidence>
<keyword evidence="6" id="KW-0503">Monooxygenase</keyword>
<dbReference type="Gene3D" id="1.10.630.10">
    <property type="entry name" value="Cytochrome P450"/>
    <property type="match status" value="1"/>
</dbReference>
<protein>
    <submittedName>
        <fullName evidence="7">Cytochrome P450</fullName>
    </submittedName>
</protein>
<dbReference type="InterPro" id="IPR001128">
    <property type="entry name" value="Cyt_P450"/>
</dbReference>
<gene>
    <name evidence="7" type="ORF">SAMN05216275_12416</name>
</gene>
<evidence type="ECO:0000256" key="2">
    <source>
        <dbReference type="ARBA" id="ARBA00022617"/>
    </source>
</evidence>
<dbReference type="FunFam" id="1.10.630.10:FF:000018">
    <property type="entry name" value="Cytochrome P450 monooxygenase"/>
    <property type="match status" value="1"/>
</dbReference>
<dbReference type="InterPro" id="IPR002397">
    <property type="entry name" value="Cyt_P450_B"/>
</dbReference>
<dbReference type="CDD" id="cd11033">
    <property type="entry name" value="CYP142-like"/>
    <property type="match status" value="1"/>
</dbReference>
<dbReference type="GO" id="GO:0020037">
    <property type="term" value="F:heme binding"/>
    <property type="evidence" value="ECO:0007669"/>
    <property type="project" value="InterPro"/>
</dbReference>
<name>A0A1I3Z5S7_9ACTN</name>
<organism evidence="7 8">
    <name type="scientific">Streptosporangium canum</name>
    <dbReference type="NCBI Taxonomy" id="324952"/>
    <lineage>
        <taxon>Bacteria</taxon>
        <taxon>Bacillati</taxon>
        <taxon>Actinomycetota</taxon>
        <taxon>Actinomycetes</taxon>
        <taxon>Streptosporangiales</taxon>
        <taxon>Streptosporangiaceae</taxon>
        <taxon>Streptosporangium</taxon>
    </lineage>
</organism>
<dbReference type="RefSeq" id="WP_093890013.1">
    <property type="nucleotide sequence ID" value="NZ_FOQY01000024.1"/>
</dbReference>
<dbReference type="GeneID" id="96301378"/>
<dbReference type="Pfam" id="PF00067">
    <property type="entry name" value="p450"/>
    <property type="match status" value="1"/>
</dbReference>
<dbReference type="Proteomes" id="UP000199111">
    <property type="component" value="Unassembled WGS sequence"/>
</dbReference>
<dbReference type="SUPFAM" id="SSF48264">
    <property type="entry name" value="Cytochrome P450"/>
    <property type="match status" value="1"/>
</dbReference>
<dbReference type="PANTHER" id="PTHR46696:SF4">
    <property type="entry name" value="BIOTIN BIOSYNTHESIS CYTOCHROME P450"/>
    <property type="match status" value="1"/>
</dbReference>
<dbReference type="GO" id="GO:0036199">
    <property type="term" value="F:cholest-4-en-3-one 26-monooxygenase activity"/>
    <property type="evidence" value="ECO:0007669"/>
    <property type="project" value="TreeGrafter"/>
</dbReference>
<proteinExistence type="inferred from homology"/>
<reference evidence="8" key="1">
    <citation type="submission" date="2016-10" db="EMBL/GenBank/DDBJ databases">
        <authorList>
            <person name="Varghese N."/>
            <person name="Submissions S."/>
        </authorList>
    </citation>
    <scope>NUCLEOTIDE SEQUENCE [LARGE SCALE GENOMIC DNA]</scope>
    <source>
        <strain evidence="8">CGMCC 4.2126</strain>
    </source>
</reference>
<dbReference type="GO" id="GO:0008395">
    <property type="term" value="F:steroid hydroxylase activity"/>
    <property type="evidence" value="ECO:0007669"/>
    <property type="project" value="TreeGrafter"/>
</dbReference>
<dbReference type="InterPro" id="IPR036396">
    <property type="entry name" value="Cyt_P450_sf"/>
</dbReference>
<evidence type="ECO:0000256" key="6">
    <source>
        <dbReference type="ARBA" id="ARBA00023033"/>
    </source>
</evidence>
<evidence type="ECO:0000313" key="8">
    <source>
        <dbReference type="Proteomes" id="UP000199111"/>
    </source>
</evidence>
<evidence type="ECO:0000256" key="3">
    <source>
        <dbReference type="ARBA" id="ARBA00022723"/>
    </source>
</evidence>
<evidence type="ECO:0000256" key="5">
    <source>
        <dbReference type="ARBA" id="ARBA00023004"/>
    </source>
</evidence>
<dbReference type="AlphaFoldDB" id="A0A1I3Z5S7"/>
<keyword evidence="5" id="KW-0408">Iron</keyword>
<dbReference type="PANTHER" id="PTHR46696">
    <property type="entry name" value="P450, PUTATIVE (EUROFUNG)-RELATED"/>
    <property type="match status" value="1"/>
</dbReference>
<evidence type="ECO:0000256" key="1">
    <source>
        <dbReference type="ARBA" id="ARBA00010617"/>
    </source>
</evidence>
<accession>A0A1I3Z5S7</accession>